<evidence type="ECO:0000256" key="1">
    <source>
        <dbReference type="SAM" id="Coils"/>
    </source>
</evidence>
<protein>
    <submittedName>
        <fullName evidence="3">Uncharacterized protein</fullName>
    </submittedName>
</protein>
<feature type="region of interest" description="Disordered" evidence="2">
    <location>
        <begin position="3209"/>
        <end position="3291"/>
    </location>
</feature>
<evidence type="ECO:0000313" key="3">
    <source>
        <dbReference type="EMBL" id="CAB3986562.1"/>
    </source>
</evidence>
<feature type="region of interest" description="Disordered" evidence="2">
    <location>
        <begin position="1943"/>
        <end position="2052"/>
    </location>
</feature>
<organism evidence="3 4">
    <name type="scientific">Paramuricea clavata</name>
    <name type="common">Red gorgonian</name>
    <name type="synonym">Violescent sea-whip</name>
    <dbReference type="NCBI Taxonomy" id="317549"/>
    <lineage>
        <taxon>Eukaryota</taxon>
        <taxon>Metazoa</taxon>
        <taxon>Cnidaria</taxon>
        <taxon>Anthozoa</taxon>
        <taxon>Octocorallia</taxon>
        <taxon>Malacalcyonacea</taxon>
        <taxon>Plexauridae</taxon>
        <taxon>Paramuricea</taxon>
    </lineage>
</organism>
<gene>
    <name evidence="3" type="ORF">PACLA_8A009955</name>
</gene>
<feature type="compositionally biased region" description="Basic and acidic residues" evidence="2">
    <location>
        <begin position="3030"/>
        <end position="3042"/>
    </location>
</feature>
<feature type="compositionally biased region" description="Polar residues" evidence="2">
    <location>
        <begin position="3043"/>
        <end position="3057"/>
    </location>
</feature>
<dbReference type="EMBL" id="CACRXK020001034">
    <property type="protein sequence ID" value="CAB3986562.1"/>
    <property type="molecule type" value="Genomic_DNA"/>
</dbReference>
<dbReference type="OrthoDB" id="5974632at2759"/>
<feature type="compositionally biased region" description="Basic and acidic residues" evidence="2">
    <location>
        <begin position="1587"/>
        <end position="1599"/>
    </location>
</feature>
<feature type="compositionally biased region" description="Basic and acidic residues" evidence="2">
    <location>
        <begin position="1994"/>
        <end position="2005"/>
    </location>
</feature>
<feature type="compositionally biased region" description="Polar residues" evidence="2">
    <location>
        <begin position="2009"/>
        <end position="2043"/>
    </location>
</feature>
<evidence type="ECO:0000313" key="4">
    <source>
        <dbReference type="Proteomes" id="UP001152795"/>
    </source>
</evidence>
<proteinExistence type="predicted"/>
<dbReference type="PANTHER" id="PTHR14492">
    <property type="entry name" value="JBTS17"/>
    <property type="match status" value="1"/>
</dbReference>
<feature type="region of interest" description="Disordered" evidence="2">
    <location>
        <begin position="2107"/>
        <end position="2126"/>
    </location>
</feature>
<feature type="region of interest" description="Disordered" evidence="2">
    <location>
        <begin position="1370"/>
        <end position="1395"/>
    </location>
</feature>
<feature type="region of interest" description="Disordered" evidence="2">
    <location>
        <begin position="1514"/>
        <end position="1654"/>
    </location>
</feature>
<feature type="compositionally biased region" description="Polar residues" evidence="2">
    <location>
        <begin position="3101"/>
        <end position="3110"/>
    </location>
</feature>
<keyword evidence="4" id="KW-1185">Reference proteome</keyword>
<feature type="compositionally biased region" description="Polar residues" evidence="2">
    <location>
        <begin position="3264"/>
        <end position="3283"/>
    </location>
</feature>
<feature type="compositionally biased region" description="Polar residues" evidence="2">
    <location>
        <begin position="2442"/>
        <end position="2465"/>
    </location>
</feature>
<feature type="region of interest" description="Disordered" evidence="2">
    <location>
        <begin position="2213"/>
        <end position="2245"/>
    </location>
</feature>
<feature type="compositionally biased region" description="Polar residues" evidence="2">
    <location>
        <begin position="1943"/>
        <end position="1956"/>
    </location>
</feature>
<keyword evidence="1" id="KW-0175">Coiled coil</keyword>
<feature type="region of interest" description="Disordered" evidence="2">
    <location>
        <begin position="1888"/>
        <end position="1927"/>
    </location>
</feature>
<dbReference type="InterPro" id="IPR028236">
    <property type="entry name" value="CPLANE1"/>
</dbReference>
<sequence>MMGFEKLFLWQKIEKHDSDDSHNIVGTWSQVHHGEYPLPDQSNKEATVDGVFYSDEVVGRCGAFSYVFNKGTELAITTLIVQSCDERNVSNLAHNIPNQDEETTSREVVENVKCSIKWKSITRPLYGITSATRLVKGRFVYVCRYSPDGQMLAIVLNQKLAKNTRLLFCSTLHSTSCIVDMKCCGGSDLSSGRTWWVSDLVWTTDSLLLIGITRNGALFITTKVGEPIKLITTGYGMDLGPSLFLSLHPRISVKSFQENIPPDNSEISSGSERDIFHQKFSVAVHSSQPLVLCSDGYMVTIFHFNSKPDYSKLITDLTKDVSCFLPSDATSQELEQTSGNLTGHGVSAVTPFMAKFGNDVGEYSSPGSTLSETATGFGIARDIEAGVISFGEIDGNKNSSLKIQEMDDQQRLLKAECILLQALGIGTSCGRHWSQNMTVTMNLLIHTWAKLFTILLDNESNCGLSNNDALFHNIITFVQSCFEAFRWDTVYQHCLPWFTQFAHSTVKCLVSAKKFGFREIIDVCMKLLRMAEIFLHEIYTWSAVSNCSTVHFLGDSVSPSCHTHLVNRALNSEDESNDPARYINLDCKLDQSWLTLYHYVCKMYKSNLKTGRREKHTPDEELVQILCLIQRKLQTMNTSRNLVAGNEMESLFDQGYKMYLDGNYSQATDLLERSFHENSKETKDLVTPLELNLSGASGRALVSRFGASLIEDDLSSKLSTDIDTLLSILYINLENYDLKAALALVYSFIDTTRDVSLQNLLETTHERNQTLIPADDSEVKITSSSSLKVLQLSVLVKYPLAWVVDNRAISIVQQLARFMACYFTNLPLIIPTPFHSQTSLRFVQEFNKDNIPKAHASAVKNLSQRRLTEVIGQQKLESVWTADHTMELLLISGLLGEAAWFAKCLGDWKIAFLLSVTEKFRQKNQSYVEKKSHDRATMPIEVPEAEQLMKERINIVLKLDEIMTETDVEGTREIFDDERICSLQNVLEASVITELNLVPGIIKQLLVMLKMSISKLDWMVPQDLYLPAPPLYCPQPARNDGDVLNEETRKEISLRTEIAIIVQKILAMYKASSCFLYCAQEYCKHVIRNWSDSQTLPNIINELITTEGIRINTPEDEYSGVIRSFQEFCSLMWLLDVRNELALTSRRYSKLKQNLPAVPNDEQRQEVVNQCEDVLVWLQRLLPFSDFLNATEDVLDGILTMLSELPLNGEIVDLLARYFHTPSPLLSIPTTDKLNRMTRKIRNKAEGLENGESLTVRFQQQCEKRRKEKNKISAQPFENHFLEVIPEFCRSLDYQHDFAFLRFLDTFLLITLAKNITSEDYKKAPLILPYKDKPTLEAELSSIEETTTRKGKISRKSSFGIQRSQSFQDVGNIKKKPRSSLLSPDDLDSDKPVNRSNSLTDLRRVQSSTFSQELQAFLPTLLWLKRWCLIEEHQKGNQSVNKSYSLLNMTTTPTAIRVRLPLKLVVNTLWLIENYYKDFAEAKGKCLRDKRSRVKKKRKKRSVKKEIGEEILVEEEKQKQDGEPPLEAEVGEENRNVDARVGESRGLESKKKAGGERSLAAEVGEENGKISEAEVGKSEPQGVVGKDNSRVDEGGESDGKSQLQVYEKVKRRRKRGAKDSKQKVQTRDQLETTKTELPARQGLGMEESGNEIRENMEGIKVEIKTRRRVDESVKVQLPEQKMRKRKEKNLNVSRGYKEGDLGSQKIHDISAEHRTFLGERTNESEGSIIKPHQYLNEINGSQMIAPASSQTDEGEVRHQNFNVRSSVENISSSSRIKKNLFSSPTSSSVGSKWKSFESVDADIPLFSFTHLDDGNNASDEKIANVLSRMVSESDVSDVAMVGTRSRVFHDGDVSLTSESLSIGQIRSDVAFQMNVPANVNSDASVANKRNDKQMKHRTAAKRKIYDESSSCESLDKPRVKPKDDGGLLRRIIRSEMRKFIKTQQAEIRSQSSTAVRTTDENLSDEVSKSKGGKSQVKRKSSQEPPMSYRKNRIKTNEDFMDRSSEPFRVSQTPSARTGRQPMNDQGTCYQPATNEDDTSTSCPRSDHQERGHVATTATKHHDNVQNPPQVFPPMISQLQFPTVSGWPMWYNPTFPSAPPPWLWPNTTSKQNSDKGTQVEEADHVIDTNEVKTSSLIKTKEAKMPSVADPIANNGDGVHDEIKDKIVSVAIQTDICEKIETSTKGNQAHQESTHGKEDVPFLLSLSDQMNVRDENQGRENMPENAKPKRLAHRHASNTSDDQEEFSQHHDVFAKNLSTEHNARDPEISSASTFDDPFAIPLLKFPTEVHNPTLQSLPFKIAWAEHMSPNEQVELPLLQLGDKQSKETECPFFPLPLTGHSAPLLHFSNQNNEDGNLSDFHFVQVPENEDFHFPLLYLPKTGIEPPEFYSDFQSRYGGDTKKEKPGRKREQLGISGNKNFDGEVGVTSTARMKRRNELAGNLVTRETTMKPNQHRQPISKQTSSDNPSSEREELHGTHITVQPKDRSKKTNGKNKKTKPRRDKLKELNSIIRDLQRDITNDDDLVISEVSSLLSPEIRYENFEKKPEVKKQSKHESQRTRKLPKASLNVSKLNVSKERERRSDQYDDIEDKPVPRLYKPTTISARDIHTEIPSDIPEQSIPVDAKVGTDNVLRFPVSVQTDTVLPEVNEQPPSSQPREPSVQTRRFGVQTKEFSIQTETEPEIRNVPARSVMRDVAINTENIVEEREYESKSAISLYPRVPADVYLDIQDIDQKPTETTSSSRDPPMQEQRNGARFLSVVDIAEDDVRRQIRDRYKPVKENKDEDYRRNEDIPFDKDPDIMESGSRAMSSTAEENLPDDVENGDHTTVAVFQRPSLNQPRGNSLQQAQKMSKEKLSQRLHEMNEQFDAIEQLTSNMEQDLQRSNRLLRTIENLNKVTDHKSEIDKRKKSVSPKGEDVFKEQTHNVAVAGRATQLPNTVDLQHGDLNEEMSARRETDYNALQEDKLSVLKRRPWINKPIEELTDLVSDDRTEERSLDSLENSREKNGGNMSGPSAQNKSDDVASLGSDIANTEDIRDTEGYRDTMEGTQSRKCSISNGNIKSHVDPEKLVNPETARSDRRLKLSLTPEDILNVSRGNLKELLAGTTTPSVSNTRSRDITPQKQQELREWMTKKRKLRHKEWTQKQNEKRETEFKPFQNKKQAEQTAMSSKKLKKSEKEREDNRRTQKKEHVDERLLSAYDLINEMVTEHAPNGPALITQNSVRNSQRKASKKTARVKANNRYKENRVMNSKRKKPSGKTVSKAPTELYSTRTIPGQTGLTGLSNLVGSGRERNSDAPVYDYDIEESARQFITRKSFENYQQKMSASLDFGRSVSLRSPFQYSVDPRVDELLEDVSLGDPLDLQRFDHLDSLLSGDSELRDLLGDVISDKPSRDLLETRDDVMSRNSRIPRNVESRWRGPSPVESEGKMLDTFRRDRKENNSVKDYHERYPEDILSANEDGNLAMSDEVAALLAEAKAAVGDDFSGTSEVGDIDWNEVDEVLQHN</sequence>
<feature type="compositionally biased region" description="Basic residues" evidence="2">
    <location>
        <begin position="2484"/>
        <end position="2500"/>
    </location>
</feature>
<dbReference type="PANTHER" id="PTHR14492:SF4">
    <property type="entry name" value="CILIOGENESIS AND PLANAR POLARITY EFFECTOR 1"/>
    <property type="match status" value="1"/>
</dbReference>
<feature type="compositionally biased region" description="Basic and acidic residues" evidence="2">
    <location>
        <begin position="2572"/>
        <end position="2582"/>
    </location>
</feature>
<feature type="compositionally biased region" description="Basic and acidic residues" evidence="2">
    <location>
        <begin position="2542"/>
        <end position="2556"/>
    </location>
</feature>
<feature type="compositionally biased region" description="Basic and acidic residues" evidence="2">
    <location>
        <begin position="2772"/>
        <end position="2797"/>
    </location>
</feature>
<accession>A0A6S7GBJ6</accession>
<feature type="compositionally biased region" description="Basic and acidic residues" evidence="2">
    <location>
        <begin position="1913"/>
        <end position="1927"/>
    </location>
</feature>
<feature type="region of interest" description="Disordered" evidence="2">
    <location>
        <begin position="3101"/>
        <end position="3189"/>
    </location>
</feature>
<feature type="compositionally biased region" description="Basic and acidic residues" evidence="2">
    <location>
        <begin position="1566"/>
        <end position="1577"/>
    </location>
</feature>
<feature type="compositionally biased region" description="Basic and acidic residues" evidence="2">
    <location>
        <begin position="3136"/>
        <end position="3150"/>
    </location>
</feature>
<dbReference type="Pfam" id="PF15392">
    <property type="entry name" value="Joubert"/>
    <property type="match status" value="1"/>
</dbReference>
<feature type="compositionally biased region" description="Basic and acidic residues" evidence="2">
    <location>
        <begin position="1617"/>
        <end position="1634"/>
    </location>
</feature>
<dbReference type="Proteomes" id="UP001152795">
    <property type="component" value="Unassembled WGS sequence"/>
</dbReference>
<feature type="compositionally biased region" description="Basic and acidic residues" evidence="2">
    <location>
        <begin position="3172"/>
        <end position="3189"/>
    </location>
</feature>
<feature type="compositionally biased region" description="Basic residues" evidence="2">
    <location>
        <begin position="3222"/>
        <end position="3237"/>
    </location>
</feature>
<feature type="region of interest" description="Disordered" evidence="2">
    <location>
        <begin position="2542"/>
        <end position="2583"/>
    </location>
</feature>
<feature type="compositionally biased region" description="Basic and acidic residues" evidence="2">
    <location>
        <begin position="2116"/>
        <end position="2126"/>
    </location>
</feature>
<feature type="compositionally biased region" description="Basic and acidic residues" evidence="2">
    <location>
        <begin position="2396"/>
        <end position="2409"/>
    </location>
</feature>
<feature type="coiled-coil region" evidence="1">
    <location>
        <begin position="2850"/>
        <end position="2877"/>
    </location>
</feature>
<feature type="compositionally biased region" description="Basic and acidic residues" evidence="2">
    <location>
        <begin position="1532"/>
        <end position="1555"/>
    </location>
</feature>
<feature type="region of interest" description="Disordered" evidence="2">
    <location>
        <begin position="2983"/>
        <end position="3066"/>
    </location>
</feature>
<feature type="compositionally biased region" description="Basic and acidic residues" evidence="2">
    <location>
        <begin position="3111"/>
        <end position="3128"/>
    </location>
</feature>
<name>A0A6S7GBJ6_PARCT</name>
<feature type="region of interest" description="Disordered" evidence="2">
    <location>
        <begin position="2772"/>
        <end position="2803"/>
    </location>
</feature>
<feature type="region of interest" description="Disordered" evidence="2">
    <location>
        <begin position="2387"/>
        <end position="2504"/>
    </location>
</feature>
<feature type="compositionally biased region" description="Basic and acidic residues" evidence="2">
    <location>
        <begin position="2984"/>
        <end position="3003"/>
    </location>
</feature>
<evidence type="ECO:0000256" key="2">
    <source>
        <dbReference type="SAM" id="MobiDB-lite"/>
    </source>
</evidence>
<comment type="caution">
    <text evidence="3">The sequence shown here is derived from an EMBL/GenBank/DDBJ whole genome shotgun (WGS) entry which is preliminary data.</text>
</comment>
<reference evidence="3" key="1">
    <citation type="submission" date="2020-04" db="EMBL/GenBank/DDBJ databases">
        <authorList>
            <person name="Alioto T."/>
            <person name="Alioto T."/>
            <person name="Gomez Garrido J."/>
        </authorList>
    </citation>
    <scope>NUCLEOTIDE SEQUENCE</scope>
    <source>
        <strain evidence="3">A484AB</strain>
    </source>
</reference>
<feature type="region of interest" description="Disordered" evidence="2">
    <location>
        <begin position="2733"/>
        <end position="2753"/>
    </location>
</feature>